<keyword evidence="5" id="KW-0190">Covalent protein-DNA linkage</keyword>
<evidence type="ECO:0000256" key="3">
    <source>
        <dbReference type="ARBA" id="ARBA00022763"/>
    </source>
</evidence>
<dbReference type="GO" id="GO:0008233">
    <property type="term" value="F:peptidase activity"/>
    <property type="evidence" value="ECO:0007669"/>
    <property type="project" value="UniProtKB-KW"/>
</dbReference>
<dbReference type="EMBL" id="FQUS01000032">
    <property type="protein sequence ID" value="SHG52943.1"/>
    <property type="molecule type" value="Genomic_DNA"/>
</dbReference>
<dbReference type="EC" id="3.4.-.-" evidence="8"/>
<dbReference type="InterPro" id="IPR036590">
    <property type="entry name" value="SRAP-like"/>
</dbReference>
<name>A0A1M5KL72_9BACT</name>
<dbReference type="GO" id="GO:0016829">
    <property type="term" value="F:lyase activity"/>
    <property type="evidence" value="ECO:0007669"/>
    <property type="project" value="UniProtKB-KW"/>
</dbReference>
<dbReference type="PANTHER" id="PTHR13604:SF0">
    <property type="entry name" value="ABASIC SITE PROCESSING PROTEIN HMCES"/>
    <property type="match status" value="1"/>
</dbReference>
<evidence type="ECO:0000256" key="5">
    <source>
        <dbReference type="ARBA" id="ARBA00023124"/>
    </source>
</evidence>
<accession>A0A1M5KL72</accession>
<dbReference type="Pfam" id="PF02586">
    <property type="entry name" value="SRAP"/>
    <property type="match status" value="1"/>
</dbReference>
<evidence type="ECO:0000313" key="9">
    <source>
        <dbReference type="EMBL" id="SHG52943.1"/>
    </source>
</evidence>
<evidence type="ECO:0000256" key="4">
    <source>
        <dbReference type="ARBA" id="ARBA00022801"/>
    </source>
</evidence>
<dbReference type="AlphaFoldDB" id="A0A1M5KL72"/>
<keyword evidence="3" id="KW-0227">DNA damage</keyword>
<evidence type="ECO:0000256" key="8">
    <source>
        <dbReference type="RuleBase" id="RU364100"/>
    </source>
</evidence>
<keyword evidence="7" id="KW-0456">Lyase</keyword>
<dbReference type="RefSeq" id="WP_073068247.1">
    <property type="nucleotide sequence ID" value="NZ_FQUS01000032.1"/>
</dbReference>
<reference evidence="9 10" key="1">
    <citation type="submission" date="2016-11" db="EMBL/GenBank/DDBJ databases">
        <authorList>
            <person name="Jaros S."/>
            <person name="Januszkiewicz K."/>
            <person name="Wedrychowicz H."/>
        </authorList>
    </citation>
    <scope>NUCLEOTIDE SEQUENCE [LARGE SCALE GENOMIC DNA]</scope>
    <source>
        <strain evidence="9 10">DSM 21986</strain>
    </source>
</reference>
<dbReference type="InterPro" id="IPR003738">
    <property type="entry name" value="SRAP"/>
</dbReference>
<sequence>MCGRYTLMKEQAELEGYFDAVMEDFESFGPNYNVAPTHRMPVVGENKDGQRTIRPFRWGLLPFWAKEKKVSYSMINARGESVDSKKSYKGSFKSKRCLVPASGFYEWTGKKGNKTPFYIYPTHEELFAFAGIYNVWESPEGEKVPTYSIITTQANKKMIELHDRMPVMLLKEEWAEWLDPSNQNTNALKDLLNPFSDDAIGFHQVDKSVGKIQNNSKELIKAI</sequence>
<evidence type="ECO:0000313" key="10">
    <source>
        <dbReference type="Proteomes" id="UP000184041"/>
    </source>
</evidence>
<comment type="similarity">
    <text evidence="1 8">Belongs to the SOS response-associated peptidase family.</text>
</comment>
<evidence type="ECO:0000256" key="1">
    <source>
        <dbReference type="ARBA" id="ARBA00008136"/>
    </source>
</evidence>
<dbReference type="GO" id="GO:0006508">
    <property type="term" value="P:proteolysis"/>
    <property type="evidence" value="ECO:0007669"/>
    <property type="project" value="UniProtKB-KW"/>
</dbReference>
<keyword evidence="4 8" id="KW-0378">Hydrolase</keyword>
<keyword evidence="2 8" id="KW-0645">Protease</keyword>
<proteinExistence type="inferred from homology"/>
<evidence type="ECO:0000256" key="6">
    <source>
        <dbReference type="ARBA" id="ARBA00023125"/>
    </source>
</evidence>
<dbReference type="STRING" id="1194090.SAMN05443144_13232"/>
<keyword evidence="10" id="KW-1185">Reference proteome</keyword>
<organism evidence="9 10">
    <name type="scientific">Fodinibius roseus</name>
    <dbReference type="NCBI Taxonomy" id="1194090"/>
    <lineage>
        <taxon>Bacteria</taxon>
        <taxon>Pseudomonadati</taxon>
        <taxon>Balneolota</taxon>
        <taxon>Balneolia</taxon>
        <taxon>Balneolales</taxon>
        <taxon>Balneolaceae</taxon>
        <taxon>Fodinibius</taxon>
    </lineage>
</organism>
<dbReference type="SUPFAM" id="SSF143081">
    <property type="entry name" value="BB1717-like"/>
    <property type="match status" value="1"/>
</dbReference>
<dbReference type="GO" id="GO:0003697">
    <property type="term" value="F:single-stranded DNA binding"/>
    <property type="evidence" value="ECO:0007669"/>
    <property type="project" value="InterPro"/>
</dbReference>
<dbReference type="Gene3D" id="3.90.1680.10">
    <property type="entry name" value="SOS response associated peptidase-like"/>
    <property type="match status" value="1"/>
</dbReference>
<evidence type="ECO:0000256" key="7">
    <source>
        <dbReference type="ARBA" id="ARBA00023239"/>
    </source>
</evidence>
<protein>
    <recommendedName>
        <fullName evidence="8">Abasic site processing protein</fullName>
        <ecNumber evidence="8">3.4.-.-</ecNumber>
    </recommendedName>
</protein>
<dbReference type="Proteomes" id="UP000184041">
    <property type="component" value="Unassembled WGS sequence"/>
</dbReference>
<dbReference type="GO" id="GO:0106300">
    <property type="term" value="P:protein-DNA covalent cross-linking repair"/>
    <property type="evidence" value="ECO:0007669"/>
    <property type="project" value="InterPro"/>
</dbReference>
<gene>
    <name evidence="9" type="ORF">SAMN05443144_13232</name>
</gene>
<keyword evidence="6" id="KW-0238">DNA-binding</keyword>
<dbReference type="PANTHER" id="PTHR13604">
    <property type="entry name" value="DC12-RELATED"/>
    <property type="match status" value="1"/>
</dbReference>
<evidence type="ECO:0000256" key="2">
    <source>
        <dbReference type="ARBA" id="ARBA00022670"/>
    </source>
</evidence>